<name>A0ABR2XPW2_9PEZI</name>
<accession>A0ABR2XPW2</accession>
<protein>
    <submittedName>
        <fullName evidence="1">SMP-30/Gluconolactonase/LRE-like region domain-containing protein</fullName>
    </submittedName>
</protein>
<comment type="caution">
    <text evidence="1">The sequence shown here is derived from an EMBL/GenBank/DDBJ whole genome shotgun (WGS) entry which is preliminary data.</text>
</comment>
<evidence type="ECO:0000313" key="2">
    <source>
        <dbReference type="Proteomes" id="UP001465668"/>
    </source>
</evidence>
<dbReference type="Proteomes" id="UP001465668">
    <property type="component" value="Unassembled WGS sequence"/>
</dbReference>
<proteinExistence type="predicted"/>
<sequence>MQSGSFPPTIEQYALVRFDRPSLSDMLLEECCNMLGIVPHEEEWFPGGLFDSDNRLLFSYMVSPAHGVFVVRDADLADPDYPAARYTQMRLYQMIATEYSAYGEIDTLHCVMFYRVENWPAEVSINREIEKQTANNGSWSVGSMVAAYLPLDSENAQKWENPLLASVHKLVLNSNKAVQSVILFRHPAFQSLTEGIGHHALSMSVISEIEGDNPKWCCYHRRGTTLKQSTMRSSITLAIAATVTSCLAAMTLQVWNFTDIITIENSALRRNGRLLLTTFTNASLYTQGTLVPNSKAQLVEELPGAGRSILGNNRPTDNIIIT</sequence>
<keyword evidence="2" id="KW-1185">Reference proteome</keyword>
<gene>
    <name evidence="1" type="ORF">SCAR479_07373</name>
</gene>
<organism evidence="1 2">
    <name type="scientific">Seiridium cardinale</name>
    <dbReference type="NCBI Taxonomy" id="138064"/>
    <lineage>
        <taxon>Eukaryota</taxon>
        <taxon>Fungi</taxon>
        <taxon>Dikarya</taxon>
        <taxon>Ascomycota</taxon>
        <taxon>Pezizomycotina</taxon>
        <taxon>Sordariomycetes</taxon>
        <taxon>Xylariomycetidae</taxon>
        <taxon>Amphisphaeriales</taxon>
        <taxon>Sporocadaceae</taxon>
        <taxon>Seiridium</taxon>
    </lineage>
</organism>
<evidence type="ECO:0000313" key="1">
    <source>
        <dbReference type="EMBL" id="KAK9775848.1"/>
    </source>
</evidence>
<dbReference type="EMBL" id="JARVKM010000031">
    <property type="protein sequence ID" value="KAK9775848.1"/>
    <property type="molecule type" value="Genomic_DNA"/>
</dbReference>
<reference evidence="1 2" key="1">
    <citation type="submission" date="2024-02" db="EMBL/GenBank/DDBJ databases">
        <title>First draft genome assembly of two strains of Seiridium cardinale.</title>
        <authorList>
            <person name="Emiliani G."/>
            <person name="Scali E."/>
        </authorList>
    </citation>
    <scope>NUCLEOTIDE SEQUENCE [LARGE SCALE GENOMIC DNA]</scope>
    <source>
        <strain evidence="1 2">BM-138-000479</strain>
    </source>
</reference>